<keyword evidence="1 7" id="KW-1003">Cell membrane</keyword>
<accession>A0A345P6U6</accession>
<evidence type="ECO:0000256" key="2">
    <source>
        <dbReference type="ARBA" id="ARBA00022692"/>
    </source>
</evidence>
<comment type="subcellular location">
    <subcellularLocation>
        <location evidence="7">Cell inner membrane</location>
        <topology evidence="7">Single-pass membrane protein</topology>
    </subcellularLocation>
</comment>
<evidence type="ECO:0000256" key="3">
    <source>
        <dbReference type="ARBA" id="ARBA00022989"/>
    </source>
</evidence>
<feature type="compositionally biased region" description="Low complexity" evidence="8">
    <location>
        <begin position="10"/>
        <end position="21"/>
    </location>
</feature>
<dbReference type="PANTHER" id="PTHR30518">
    <property type="entry name" value="ENDOLYTIC MUREIN TRANSGLYCOSYLASE"/>
    <property type="match status" value="1"/>
</dbReference>
<dbReference type="GO" id="GO:0009252">
    <property type="term" value="P:peptidoglycan biosynthetic process"/>
    <property type="evidence" value="ECO:0007669"/>
    <property type="project" value="UniProtKB-UniRule"/>
</dbReference>
<evidence type="ECO:0000256" key="7">
    <source>
        <dbReference type="HAMAP-Rule" id="MF_02065"/>
    </source>
</evidence>
<dbReference type="InterPro" id="IPR003770">
    <property type="entry name" value="MLTG-like"/>
</dbReference>
<dbReference type="GO" id="GO:0005886">
    <property type="term" value="C:plasma membrane"/>
    <property type="evidence" value="ECO:0007669"/>
    <property type="project" value="UniProtKB-SubCell"/>
</dbReference>
<evidence type="ECO:0000313" key="9">
    <source>
        <dbReference type="EMBL" id="AXI03005.1"/>
    </source>
</evidence>
<name>A0A345P6U6_9GAMM</name>
<dbReference type="RefSeq" id="WP_114899115.1">
    <property type="nucleotide sequence ID" value="NZ_CP031222.1"/>
</dbReference>
<keyword evidence="5 7" id="KW-0456">Lyase</keyword>
<reference evidence="9 10" key="1">
    <citation type="submission" date="2018-07" db="EMBL/GenBank/DDBJ databases">
        <title>Genome sequencing of Moraxellaceae gen. HYN0046.</title>
        <authorList>
            <person name="Kim M."/>
            <person name="Yi H."/>
        </authorList>
    </citation>
    <scope>NUCLEOTIDE SEQUENCE [LARGE SCALE GENOMIC DNA]</scope>
    <source>
        <strain evidence="9 10">HYN0046</strain>
    </source>
</reference>
<dbReference type="FunFam" id="3.30.160.60:FF:000242">
    <property type="entry name" value="Endolytic murein transglycosylase"/>
    <property type="match status" value="1"/>
</dbReference>
<keyword evidence="7" id="KW-0997">Cell inner membrane</keyword>
<proteinExistence type="inferred from homology"/>
<dbReference type="GO" id="GO:0008932">
    <property type="term" value="F:lytic endotransglycosylase activity"/>
    <property type="evidence" value="ECO:0007669"/>
    <property type="project" value="UniProtKB-UniRule"/>
</dbReference>
<dbReference type="Pfam" id="PF02618">
    <property type="entry name" value="YceG"/>
    <property type="match status" value="1"/>
</dbReference>
<evidence type="ECO:0000256" key="8">
    <source>
        <dbReference type="SAM" id="MobiDB-lite"/>
    </source>
</evidence>
<evidence type="ECO:0000256" key="1">
    <source>
        <dbReference type="ARBA" id="ARBA00022475"/>
    </source>
</evidence>
<comment type="function">
    <text evidence="7">Functions as a peptidoglycan terminase that cleaves nascent peptidoglycan strands endolytically to terminate their elongation.</text>
</comment>
<dbReference type="Gene3D" id="3.30.160.60">
    <property type="entry name" value="Classic Zinc Finger"/>
    <property type="match status" value="1"/>
</dbReference>
<keyword evidence="4 7" id="KW-0472">Membrane</keyword>
<feature type="compositionally biased region" description="Basic residues" evidence="8">
    <location>
        <begin position="22"/>
        <end position="31"/>
    </location>
</feature>
<dbReference type="OrthoDB" id="9814591at2"/>
<feature type="region of interest" description="Disordered" evidence="8">
    <location>
        <begin position="1"/>
        <end position="38"/>
    </location>
</feature>
<evidence type="ECO:0000256" key="6">
    <source>
        <dbReference type="ARBA" id="ARBA00023316"/>
    </source>
</evidence>
<dbReference type="AlphaFoldDB" id="A0A345P6U6"/>
<keyword evidence="10" id="KW-1185">Reference proteome</keyword>
<evidence type="ECO:0000313" key="10">
    <source>
        <dbReference type="Proteomes" id="UP000253940"/>
    </source>
</evidence>
<dbReference type="EMBL" id="CP031222">
    <property type="protein sequence ID" value="AXI03005.1"/>
    <property type="molecule type" value="Genomic_DNA"/>
</dbReference>
<evidence type="ECO:0000256" key="4">
    <source>
        <dbReference type="ARBA" id="ARBA00023136"/>
    </source>
</evidence>
<comment type="catalytic activity">
    <reaction evidence="7">
        <text>a peptidoglycan chain = a peptidoglycan chain with N-acetyl-1,6-anhydromuramyl-[peptide] at the reducing end + a peptidoglycan chain with N-acetylglucosamine at the non-reducing end.</text>
        <dbReference type="EC" id="4.2.2.29"/>
    </reaction>
</comment>
<dbReference type="GO" id="GO:0071555">
    <property type="term" value="P:cell wall organization"/>
    <property type="evidence" value="ECO:0007669"/>
    <property type="project" value="UniProtKB-KW"/>
</dbReference>
<keyword evidence="6 7" id="KW-0961">Cell wall biogenesis/degradation</keyword>
<keyword evidence="3 7" id="KW-1133">Transmembrane helix</keyword>
<dbReference type="HAMAP" id="MF_02065">
    <property type="entry name" value="MltG"/>
    <property type="match status" value="1"/>
</dbReference>
<dbReference type="Proteomes" id="UP000253940">
    <property type="component" value="Chromosome"/>
</dbReference>
<feature type="site" description="Important for catalytic activity" evidence="7">
    <location>
        <position position="256"/>
    </location>
</feature>
<sequence length="383" mass="42706">MPQPPRKAPNTNNSKKTTAKSSSKRSTHSRGAKTAGKHNQSLNKGFPWFKSIGLILSIFFCIAVWQSLFRPISISENGKILQIKNGQTYSGLINYMAQRDMVRFPLIVKTYQHIFIHNTLMAGAYELPAGVNAYQLLNLLNRGELAQLNRVLLVEGMTFNQLRKRLQANDEVEKTVLDLPDAQLMAKLGINEKSPEGWFAPDTYFFTAGVSDVDVLKLLYEKQKKIVSTEWKNRAPDLPYHTQNDALTMASIVEKETGVDGERAKVAAVFVNRLKQGMRLQTDPTVIYGLGDRYEGNITRKDLETPTLYNTYTINGLPPTPIAMPGQAAIHAALHPAKIDALYFVATGTGGHKFSNTLAEHNLAVQQYLQVMRARKDTNSVGN</sequence>
<dbReference type="EC" id="4.2.2.29" evidence="7"/>
<dbReference type="CDD" id="cd08010">
    <property type="entry name" value="MltG_like"/>
    <property type="match status" value="1"/>
</dbReference>
<organism evidence="9 10">
    <name type="scientific">Aquirhabdus parva</name>
    <dbReference type="NCBI Taxonomy" id="2283318"/>
    <lineage>
        <taxon>Bacteria</taxon>
        <taxon>Pseudomonadati</taxon>
        <taxon>Pseudomonadota</taxon>
        <taxon>Gammaproteobacteria</taxon>
        <taxon>Moraxellales</taxon>
        <taxon>Moraxellaceae</taxon>
        <taxon>Aquirhabdus</taxon>
    </lineage>
</organism>
<protein>
    <recommendedName>
        <fullName evidence="7">Endolytic murein transglycosylase</fullName>
        <ecNumber evidence="7">4.2.2.29</ecNumber>
    </recommendedName>
    <alternativeName>
        <fullName evidence="7">Peptidoglycan lytic transglycosylase</fullName>
    </alternativeName>
    <alternativeName>
        <fullName evidence="7">Peptidoglycan polymerization terminase</fullName>
    </alternativeName>
</protein>
<dbReference type="PANTHER" id="PTHR30518:SF2">
    <property type="entry name" value="ENDOLYTIC MUREIN TRANSGLYCOSYLASE"/>
    <property type="match status" value="1"/>
</dbReference>
<dbReference type="NCBIfam" id="TIGR00247">
    <property type="entry name" value="endolytic transglycosylase MltG"/>
    <property type="match status" value="1"/>
</dbReference>
<comment type="similarity">
    <text evidence="7">Belongs to the transglycosylase MltG family.</text>
</comment>
<keyword evidence="2 7" id="KW-0812">Transmembrane</keyword>
<dbReference type="KEGG" id="mbah:HYN46_09235"/>
<evidence type="ECO:0000256" key="5">
    <source>
        <dbReference type="ARBA" id="ARBA00023239"/>
    </source>
</evidence>
<feature type="transmembrane region" description="Helical" evidence="7">
    <location>
        <begin position="48"/>
        <end position="69"/>
    </location>
</feature>
<gene>
    <name evidence="7 9" type="primary">mltG</name>
    <name evidence="9" type="ORF">HYN46_09235</name>
</gene>